<protein>
    <submittedName>
        <fullName evidence="7">Uncharacterized protein</fullName>
    </submittedName>
</protein>
<feature type="repeat" description="ANK" evidence="6">
    <location>
        <begin position="148"/>
        <end position="180"/>
    </location>
</feature>
<evidence type="ECO:0000256" key="2">
    <source>
        <dbReference type="ARBA" id="ARBA00022737"/>
    </source>
</evidence>
<dbReference type="SMART" id="SM00248">
    <property type="entry name" value="ANK"/>
    <property type="match status" value="9"/>
</dbReference>
<evidence type="ECO:0000256" key="4">
    <source>
        <dbReference type="ARBA" id="ARBA00023043"/>
    </source>
</evidence>
<feature type="repeat" description="ANK" evidence="6">
    <location>
        <begin position="40"/>
        <end position="61"/>
    </location>
</feature>
<dbReference type="EMBL" id="LR902346">
    <property type="protein sequence ID" value="CAD7250391.1"/>
    <property type="molecule type" value="Genomic_DNA"/>
</dbReference>
<feature type="repeat" description="ANK" evidence="6">
    <location>
        <begin position="181"/>
        <end position="213"/>
    </location>
</feature>
<evidence type="ECO:0000313" key="7">
    <source>
        <dbReference type="EMBL" id="CAD7250391.1"/>
    </source>
</evidence>
<proteinExistence type="inferred from homology"/>
<evidence type="ECO:0000256" key="5">
    <source>
        <dbReference type="ARBA" id="ARBA00038500"/>
    </source>
</evidence>
<reference evidence="7" key="1">
    <citation type="submission" date="2020-11" db="EMBL/GenBank/DDBJ databases">
        <authorList>
            <person name="Tran Van P."/>
        </authorList>
    </citation>
    <scope>NUCLEOTIDE SEQUENCE</scope>
</reference>
<dbReference type="InterPro" id="IPR011990">
    <property type="entry name" value="TPR-like_helical_dom_sf"/>
</dbReference>
<comment type="similarity">
    <text evidence="5">Belongs to the fem-1 family.</text>
</comment>
<accession>A0A7R9FPN1</accession>
<dbReference type="PANTHER" id="PTHR24173">
    <property type="entry name" value="ANKYRIN REPEAT CONTAINING"/>
    <property type="match status" value="1"/>
</dbReference>
<dbReference type="SUPFAM" id="SSF48403">
    <property type="entry name" value="Ankyrin repeat"/>
    <property type="match status" value="2"/>
</dbReference>
<dbReference type="PROSITE" id="PS50297">
    <property type="entry name" value="ANK_REP_REGION"/>
    <property type="match status" value="6"/>
</dbReference>
<feature type="repeat" description="ANK" evidence="6">
    <location>
        <begin position="82"/>
        <end position="114"/>
    </location>
</feature>
<dbReference type="PRINTS" id="PR01415">
    <property type="entry name" value="ANKYRIN"/>
</dbReference>
<dbReference type="OrthoDB" id="4429489at2759"/>
<keyword evidence="3" id="KW-0833">Ubl conjugation pathway</keyword>
<dbReference type="Gene3D" id="1.25.40.20">
    <property type="entry name" value="Ankyrin repeat-containing domain"/>
    <property type="match status" value="3"/>
</dbReference>
<keyword evidence="2" id="KW-0677">Repeat</keyword>
<dbReference type="InterPro" id="IPR002110">
    <property type="entry name" value="Ankyrin_rpt"/>
</dbReference>
<dbReference type="Pfam" id="PF12796">
    <property type="entry name" value="Ank_2"/>
    <property type="match status" value="2"/>
</dbReference>
<feature type="repeat" description="ANK" evidence="6">
    <location>
        <begin position="519"/>
        <end position="553"/>
    </location>
</feature>
<dbReference type="EMBL" id="CAJPEV010002829">
    <property type="protein sequence ID" value="CAG0898161.1"/>
    <property type="molecule type" value="Genomic_DNA"/>
</dbReference>
<gene>
    <name evidence="7" type="ORF">DSTB1V02_LOCUS10168</name>
</gene>
<dbReference type="Gene3D" id="1.25.40.10">
    <property type="entry name" value="Tetratricopeptide repeat domain"/>
    <property type="match status" value="1"/>
</dbReference>
<evidence type="ECO:0000313" key="8">
    <source>
        <dbReference type="Proteomes" id="UP000677054"/>
    </source>
</evidence>
<dbReference type="Proteomes" id="UP000677054">
    <property type="component" value="Unassembled WGS sequence"/>
</dbReference>
<keyword evidence="4 6" id="KW-0040">ANK repeat</keyword>
<dbReference type="PANTHER" id="PTHR24173:SF85">
    <property type="entry name" value="PROTEIN FEM-1 HOMOLOG CG6966"/>
    <property type="match status" value="1"/>
</dbReference>
<evidence type="ECO:0000256" key="1">
    <source>
        <dbReference type="ARBA" id="ARBA00004906"/>
    </source>
</evidence>
<dbReference type="AlphaFoldDB" id="A0A7R9FPN1"/>
<keyword evidence="8" id="KW-1185">Reference proteome</keyword>
<evidence type="ECO:0000256" key="3">
    <source>
        <dbReference type="ARBA" id="ARBA00022786"/>
    </source>
</evidence>
<organism evidence="7">
    <name type="scientific">Darwinula stevensoni</name>
    <dbReference type="NCBI Taxonomy" id="69355"/>
    <lineage>
        <taxon>Eukaryota</taxon>
        <taxon>Metazoa</taxon>
        <taxon>Ecdysozoa</taxon>
        <taxon>Arthropoda</taxon>
        <taxon>Crustacea</taxon>
        <taxon>Oligostraca</taxon>
        <taxon>Ostracoda</taxon>
        <taxon>Podocopa</taxon>
        <taxon>Podocopida</taxon>
        <taxon>Darwinulocopina</taxon>
        <taxon>Darwinuloidea</taxon>
        <taxon>Darwinulidae</taxon>
        <taxon>Darwinula</taxon>
    </lineage>
</organism>
<feature type="repeat" description="ANK" evidence="6">
    <location>
        <begin position="115"/>
        <end position="147"/>
    </location>
</feature>
<dbReference type="PROSITE" id="PS50088">
    <property type="entry name" value="ANK_REPEAT"/>
    <property type="match status" value="6"/>
</dbReference>
<dbReference type="Pfam" id="PF13637">
    <property type="entry name" value="Ank_4"/>
    <property type="match status" value="2"/>
</dbReference>
<dbReference type="InterPro" id="IPR036770">
    <property type="entry name" value="Ankyrin_rpt-contain_sf"/>
</dbReference>
<evidence type="ECO:0000256" key="6">
    <source>
        <dbReference type="PROSITE-ProRule" id="PRU00023"/>
    </source>
</evidence>
<comment type="pathway">
    <text evidence="1">Protein modification; protein ubiquitination.</text>
</comment>
<sequence length="606" mass="67739">MEFKNVVFNAARDGKLSKLKFFLEHRPSTEVHELLRTRIQGATPLLVACRNGHFQVAEYLITKCKADIELTGSVNFDGEMIEDAPPLWVAAAAGHEDIVKLLVEHGANVNSTTRTNSTPLRAACFDGHLRIVMYLVDHKADVEIANRHGHTCLMIACFKGHYEIAAYLISLKADVNRKSGKGNTALHDCAESGSLDILRLLLNNGAKMDVDAYGMTPLLAASVTGHAHIVEYLITLSSVSNRERIEALELLGATYLDKKRDFMEAARLWGRALDERERVGLLKCPHRSLILAFENSEEIQTRSDLERTMADPDAMRMQALLVRERILGPAHPDTAYWIRYRGAVYADAGDIRRCINLWMYALEMQQLMLEPLSVMTQSSLLSFAELFAYMLNKGITGTCDIGGDMLGIFRSCLKELENAPKEEHGKMAYHKMLLITLHMACLLVEYFRPRKSAPRAVLASLYKLLKMNAKGRDGNGSLHLAVSRESSTIGRYPICSFPNRSLVYHLLDLGTDVDARNDAGDTPLHVAARNNPSHAELLHILLKRGAHPDIRNSQGKTFSQILWEQSKETVNLVPFVSLQCLAARVVKDRCRPACIPPHLVDFVNQH</sequence>
<name>A0A7R9FPN1_9CRUS</name>